<keyword evidence="4" id="KW-1185">Reference proteome</keyword>
<dbReference type="OrthoDB" id="1668230at2759"/>
<dbReference type="InterPro" id="IPR011009">
    <property type="entry name" value="Kinase-like_dom_sf"/>
</dbReference>
<proteinExistence type="predicted"/>
<gene>
    <name evidence="3" type="ORF">Glove_692g21</name>
</gene>
<accession>A0A397G220</accession>
<dbReference type="InterPro" id="IPR001245">
    <property type="entry name" value="Ser-Thr/Tyr_kinase_cat_dom"/>
</dbReference>
<evidence type="ECO:0000256" key="1">
    <source>
        <dbReference type="SAM" id="MobiDB-lite"/>
    </source>
</evidence>
<dbReference type="InterPro" id="IPR000719">
    <property type="entry name" value="Prot_kinase_dom"/>
</dbReference>
<dbReference type="GO" id="GO:0005524">
    <property type="term" value="F:ATP binding"/>
    <property type="evidence" value="ECO:0007669"/>
    <property type="project" value="InterPro"/>
</dbReference>
<dbReference type="SUPFAM" id="SSF56112">
    <property type="entry name" value="Protein kinase-like (PK-like)"/>
    <property type="match status" value="1"/>
</dbReference>
<feature type="domain" description="Protein kinase" evidence="2">
    <location>
        <begin position="28"/>
        <end position="283"/>
    </location>
</feature>
<dbReference type="PANTHER" id="PTHR44329:SF291">
    <property type="entry name" value="PROTEIN KINASE DOMAIN-CONTAINING PROTEIN"/>
    <property type="match status" value="1"/>
</dbReference>
<dbReference type="STRING" id="1348612.A0A397G220"/>
<dbReference type="AlphaFoldDB" id="A0A397G220"/>
<name>A0A397G220_9GLOM</name>
<feature type="region of interest" description="Disordered" evidence="1">
    <location>
        <begin position="619"/>
        <end position="641"/>
    </location>
</feature>
<evidence type="ECO:0000259" key="2">
    <source>
        <dbReference type="PROSITE" id="PS50011"/>
    </source>
</evidence>
<evidence type="ECO:0000313" key="4">
    <source>
        <dbReference type="Proteomes" id="UP000266861"/>
    </source>
</evidence>
<dbReference type="PRINTS" id="PR00109">
    <property type="entry name" value="TYRKINASE"/>
</dbReference>
<dbReference type="PROSITE" id="PS50011">
    <property type="entry name" value="PROTEIN_KINASE_DOM"/>
    <property type="match status" value="1"/>
</dbReference>
<reference evidence="3 4" key="1">
    <citation type="submission" date="2018-08" db="EMBL/GenBank/DDBJ databases">
        <title>Genome and evolution of the arbuscular mycorrhizal fungus Diversispora epigaea (formerly Glomus versiforme) and its bacterial endosymbionts.</title>
        <authorList>
            <person name="Sun X."/>
            <person name="Fei Z."/>
            <person name="Harrison M."/>
        </authorList>
    </citation>
    <scope>NUCLEOTIDE SEQUENCE [LARGE SCALE GENOMIC DNA]</scope>
    <source>
        <strain evidence="3 4">IT104</strain>
    </source>
</reference>
<dbReference type="PANTHER" id="PTHR44329">
    <property type="entry name" value="SERINE/THREONINE-PROTEIN KINASE TNNI3K-RELATED"/>
    <property type="match status" value="1"/>
</dbReference>
<organism evidence="3 4">
    <name type="scientific">Diversispora epigaea</name>
    <dbReference type="NCBI Taxonomy" id="1348612"/>
    <lineage>
        <taxon>Eukaryota</taxon>
        <taxon>Fungi</taxon>
        <taxon>Fungi incertae sedis</taxon>
        <taxon>Mucoromycota</taxon>
        <taxon>Glomeromycotina</taxon>
        <taxon>Glomeromycetes</taxon>
        <taxon>Diversisporales</taxon>
        <taxon>Diversisporaceae</taxon>
        <taxon>Diversispora</taxon>
    </lineage>
</organism>
<protein>
    <recommendedName>
        <fullName evidence="2">Protein kinase domain-containing protein</fullName>
    </recommendedName>
</protein>
<dbReference type="Pfam" id="PF07714">
    <property type="entry name" value="PK_Tyr_Ser-Thr"/>
    <property type="match status" value="1"/>
</dbReference>
<dbReference type="InterPro" id="IPR051681">
    <property type="entry name" value="Ser/Thr_Kinases-Pseudokinases"/>
</dbReference>
<comment type="caution">
    <text evidence="3">The sequence shown here is derived from an EMBL/GenBank/DDBJ whole genome shotgun (WGS) entry which is preliminary data.</text>
</comment>
<dbReference type="GO" id="GO:0004674">
    <property type="term" value="F:protein serine/threonine kinase activity"/>
    <property type="evidence" value="ECO:0007669"/>
    <property type="project" value="TreeGrafter"/>
</dbReference>
<sequence length="641" mass="73343">MSISNRKKELLQSALKKGSITEFDYNTFEDITPIARGGFGEVARAYAKNLQKNIALKSLYDKEFSVNFLRECINNNAIHNYDNIVKFLGVSTDSSKGKHYLVFQYAEDGNLRTYLQNNFNELNWNTKIIMAKDITRGLFYIHQANIVHRDLHSKNILVHKGKLMISDLGLSKSLDTDSRSQDGGMYAYTDPEYIKNAKTYKRNKSSDIYSLGVLFWELSSGNPPFRNFPMLEVCRKVTSGLREKPIQGTPVDYINIYSSAWKGDPYERPTIEYIRDSIENIKLENLYNNYDENDQSQVSINNNISLDSYSNDIVSCSRTLLSFQNWAESLGRKQAENDNNGKTNNHILVSSEVITKVAYLNLPDIKQDFNISAYVWAEVDPLPNNRNNLKFSININDCRMGPMLSKNWPSLGNIGSGYFLDSVEIWVTPIEDGSMSDEPLYKVKNGPWPQQFNKDIDISKVDEYNNSINASINGDSGIILNHGRRNGKEIKSATKEWELTVDGSCTTGLHWRYQYTADKNFDRRKNFAPGEHSCHWITLETMSGFHITITQVLRCEITDGWRKLKPGTKSKLMLICPKLSHTLKITFNSLKNFDENFANLKNSEKLHEGRLKVTLEKNKSPHIEKPKNSNIGNIDVERKVE</sequence>
<dbReference type="Gene3D" id="1.10.510.10">
    <property type="entry name" value="Transferase(Phosphotransferase) domain 1"/>
    <property type="match status" value="1"/>
</dbReference>
<dbReference type="EMBL" id="PQFF01000557">
    <property type="protein sequence ID" value="RHZ45082.1"/>
    <property type="molecule type" value="Genomic_DNA"/>
</dbReference>
<evidence type="ECO:0000313" key="3">
    <source>
        <dbReference type="EMBL" id="RHZ45082.1"/>
    </source>
</evidence>
<dbReference type="Proteomes" id="UP000266861">
    <property type="component" value="Unassembled WGS sequence"/>
</dbReference>